<keyword evidence="3" id="KW-0560">Oxidoreductase</keyword>
<reference evidence="5 6" key="1">
    <citation type="submission" date="2024-02" db="EMBL/GenBank/DDBJ databases">
        <title>High-quality chromosome-scale genome assembly of Pensacola bahiagrass (Paspalum notatum Flugge var. saurae).</title>
        <authorList>
            <person name="Vega J.M."/>
            <person name="Podio M."/>
            <person name="Orjuela J."/>
            <person name="Siena L.A."/>
            <person name="Pessino S.C."/>
            <person name="Combes M.C."/>
            <person name="Mariac C."/>
            <person name="Albertini E."/>
            <person name="Pupilli F."/>
            <person name="Ortiz J.P.A."/>
            <person name="Leblanc O."/>
        </authorList>
    </citation>
    <scope>NUCLEOTIDE SEQUENCE [LARGE SCALE GENOMIC DNA]</scope>
    <source>
        <strain evidence="5">R1</strain>
        <tissue evidence="5">Leaf</tissue>
    </source>
</reference>
<dbReference type="GO" id="GO:0016020">
    <property type="term" value="C:membrane"/>
    <property type="evidence" value="ECO:0007669"/>
    <property type="project" value="UniProtKB-SubCell"/>
</dbReference>
<sequence>MAMGSSRLVGAALMAQLALILPAYYVYKLTTYLLGAAFPDDVAGNVVLITGASSGIGEHLAYEYAKRGAYLALVTRRETSLREVGDAALGLGSPGVLVLPADVSKPQECQKFIDDTVRYFGRLKLVYIFWHHAYHLDHLVNNASISQVCKFDEIQDVNHFRTLMDTNFWGHVYPTRLAIPHLKRSHGRIIGVTSNSSYIFIGRNTFYNASKAAAVSFYDTLRMELGGDVRITEVVPGVVESEITKGKMLTKDGETKVDQDERDAILGPTPAERAGDFARAVVRDVCRGARYVVEPRWYTGVYLLRVCFPEALAWSSRLLTVGGVVGAAASTTDTLGKWLVDLPGVRRVARPPSLSSPEIKDQ</sequence>
<dbReference type="Pfam" id="PF00106">
    <property type="entry name" value="adh_short"/>
    <property type="match status" value="1"/>
</dbReference>
<dbReference type="PANTHER" id="PTHR43391">
    <property type="entry name" value="RETINOL DEHYDROGENASE-RELATED"/>
    <property type="match status" value="1"/>
</dbReference>
<dbReference type="PRINTS" id="PR00081">
    <property type="entry name" value="GDHRDH"/>
</dbReference>
<evidence type="ECO:0000256" key="2">
    <source>
        <dbReference type="ARBA" id="ARBA00006484"/>
    </source>
</evidence>
<evidence type="ECO:0000313" key="6">
    <source>
        <dbReference type="Proteomes" id="UP001341281"/>
    </source>
</evidence>
<evidence type="ECO:0000313" key="5">
    <source>
        <dbReference type="EMBL" id="WVZ85365.1"/>
    </source>
</evidence>
<comment type="subcellular location">
    <subcellularLocation>
        <location evidence="1">Membrane</location>
        <topology evidence="1">Single-pass type II membrane protein</topology>
    </subcellularLocation>
</comment>
<protein>
    <submittedName>
        <fullName evidence="5">Uncharacterized protein</fullName>
    </submittedName>
</protein>
<dbReference type="AlphaFoldDB" id="A0AAQ3U4T9"/>
<evidence type="ECO:0000256" key="1">
    <source>
        <dbReference type="ARBA" id="ARBA00004606"/>
    </source>
</evidence>
<gene>
    <name evidence="5" type="ORF">U9M48_032302</name>
</gene>
<dbReference type="InterPro" id="IPR036291">
    <property type="entry name" value="NAD(P)-bd_dom_sf"/>
</dbReference>
<dbReference type="Gene3D" id="3.40.50.720">
    <property type="entry name" value="NAD(P)-binding Rossmann-like Domain"/>
    <property type="match status" value="1"/>
</dbReference>
<dbReference type="EMBL" id="CP144751">
    <property type="protein sequence ID" value="WVZ85365.1"/>
    <property type="molecule type" value="Genomic_DNA"/>
</dbReference>
<dbReference type="InterPro" id="IPR002347">
    <property type="entry name" value="SDR_fam"/>
</dbReference>
<dbReference type="GO" id="GO:0005829">
    <property type="term" value="C:cytosol"/>
    <property type="evidence" value="ECO:0007669"/>
    <property type="project" value="TreeGrafter"/>
</dbReference>
<proteinExistence type="inferred from homology"/>
<dbReference type="SUPFAM" id="SSF51735">
    <property type="entry name" value="NAD(P)-binding Rossmann-fold domains"/>
    <property type="match status" value="1"/>
</dbReference>
<evidence type="ECO:0000256" key="4">
    <source>
        <dbReference type="RuleBase" id="RU000363"/>
    </source>
</evidence>
<comment type="similarity">
    <text evidence="2 4">Belongs to the short-chain dehydrogenases/reductases (SDR) family.</text>
</comment>
<dbReference type="GO" id="GO:0016491">
    <property type="term" value="F:oxidoreductase activity"/>
    <property type="evidence" value="ECO:0007669"/>
    <property type="project" value="UniProtKB-KW"/>
</dbReference>
<accession>A0AAQ3U4T9</accession>
<dbReference type="PRINTS" id="PR00080">
    <property type="entry name" value="SDRFAMILY"/>
</dbReference>
<dbReference type="Proteomes" id="UP001341281">
    <property type="component" value="Chromosome 07"/>
</dbReference>
<evidence type="ECO:0000256" key="3">
    <source>
        <dbReference type="ARBA" id="ARBA00023002"/>
    </source>
</evidence>
<name>A0AAQ3U4T9_PASNO</name>
<dbReference type="InterPro" id="IPR020904">
    <property type="entry name" value="Sc_DH/Rdtase_CS"/>
</dbReference>
<dbReference type="PROSITE" id="PS00061">
    <property type="entry name" value="ADH_SHORT"/>
    <property type="match status" value="1"/>
</dbReference>
<dbReference type="PANTHER" id="PTHR43391:SF73">
    <property type="entry name" value="OS04G0390800 PROTEIN"/>
    <property type="match status" value="1"/>
</dbReference>
<keyword evidence="6" id="KW-1185">Reference proteome</keyword>
<organism evidence="5 6">
    <name type="scientific">Paspalum notatum var. saurae</name>
    <dbReference type="NCBI Taxonomy" id="547442"/>
    <lineage>
        <taxon>Eukaryota</taxon>
        <taxon>Viridiplantae</taxon>
        <taxon>Streptophyta</taxon>
        <taxon>Embryophyta</taxon>
        <taxon>Tracheophyta</taxon>
        <taxon>Spermatophyta</taxon>
        <taxon>Magnoliopsida</taxon>
        <taxon>Liliopsida</taxon>
        <taxon>Poales</taxon>
        <taxon>Poaceae</taxon>
        <taxon>PACMAD clade</taxon>
        <taxon>Panicoideae</taxon>
        <taxon>Andropogonodae</taxon>
        <taxon>Paspaleae</taxon>
        <taxon>Paspalinae</taxon>
        <taxon>Paspalum</taxon>
    </lineage>
</organism>